<evidence type="ECO:0000313" key="1">
    <source>
        <dbReference type="EMBL" id="CAH2394405.1"/>
    </source>
</evidence>
<gene>
    <name evidence="1" type="ORF">MES4922_10318</name>
</gene>
<dbReference type="EMBL" id="CAKXZS010000001">
    <property type="protein sequence ID" value="CAH2394405.1"/>
    <property type="molecule type" value="Genomic_DNA"/>
</dbReference>
<proteinExistence type="predicted"/>
<reference evidence="1" key="1">
    <citation type="submission" date="2022-03" db="EMBL/GenBank/DDBJ databases">
        <authorList>
            <person name="Brunel B."/>
        </authorList>
    </citation>
    <scope>NUCLEOTIDE SEQUENCE</scope>
    <source>
        <strain evidence="1">STM4922sample</strain>
    </source>
</reference>
<accession>A0ABN8J8E4</accession>
<protein>
    <submittedName>
        <fullName evidence="1">Uncharacterized protein</fullName>
    </submittedName>
</protein>
<name>A0ABN8J8E4_9HYPH</name>
<evidence type="ECO:0000313" key="2">
    <source>
        <dbReference type="Proteomes" id="UP001152604"/>
    </source>
</evidence>
<organism evidence="1 2">
    <name type="scientific">Mesorhizobium ventifaucium</name>
    <dbReference type="NCBI Taxonomy" id="666020"/>
    <lineage>
        <taxon>Bacteria</taxon>
        <taxon>Pseudomonadati</taxon>
        <taxon>Pseudomonadota</taxon>
        <taxon>Alphaproteobacteria</taxon>
        <taxon>Hyphomicrobiales</taxon>
        <taxon>Phyllobacteriaceae</taxon>
        <taxon>Mesorhizobium</taxon>
    </lineage>
</organism>
<sequence>MKGRYLDAGVGVERLSHKHQWPLFRRHRSSRIATKLGRRRSQRLTATSDEVGCIKRLLSYQKSSLFHPVCGFALPSAVLRFLRTRFSIAAELTSNSVCVSRSSGFEMIQIEPQFGRCVLAGFVAAARRDLLLRMSSI</sequence>
<dbReference type="Proteomes" id="UP001152604">
    <property type="component" value="Unassembled WGS sequence"/>
</dbReference>
<keyword evidence="2" id="KW-1185">Reference proteome</keyword>
<comment type="caution">
    <text evidence="1">The sequence shown here is derived from an EMBL/GenBank/DDBJ whole genome shotgun (WGS) entry which is preliminary data.</text>
</comment>